<comment type="caution">
    <text evidence="2">The sequence shown here is derived from an EMBL/GenBank/DDBJ whole genome shotgun (WGS) entry which is preliminary data.</text>
</comment>
<name>A0A8K0X933_9PEZI</name>
<feature type="domain" description="SET" evidence="1">
    <location>
        <begin position="274"/>
        <end position="469"/>
    </location>
</feature>
<dbReference type="AlphaFoldDB" id="A0A8K0X933"/>
<dbReference type="Pfam" id="PF00856">
    <property type="entry name" value="SET"/>
    <property type="match status" value="1"/>
</dbReference>
<keyword evidence="3" id="KW-1185">Reference proteome</keyword>
<proteinExistence type="predicted"/>
<dbReference type="OrthoDB" id="438641at2759"/>
<dbReference type="SUPFAM" id="SSF48452">
    <property type="entry name" value="TPR-like"/>
    <property type="match status" value="1"/>
</dbReference>
<dbReference type="PANTHER" id="PTHR47643:SF2">
    <property type="entry name" value="TPR DOMAIN PROTEIN (AFU_ORTHOLOGUE AFUA_5G12710)"/>
    <property type="match status" value="1"/>
</dbReference>
<evidence type="ECO:0000259" key="1">
    <source>
        <dbReference type="PROSITE" id="PS50280"/>
    </source>
</evidence>
<dbReference type="PANTHER" id="PTHR47643">
    <property type="entry name" value="TPR DOMAIN PROTEIN (AFU_ORTHOLOGUE AFUA_5G12710)"/>
    <property type="match status" value="1"/>
</dbReference>
<dbReference type="Proteomes" id="UP000813385">
    <property type="component" value="Unassembled WGS sequence"/>
</dbReference>
<protein>
    <submittedName>
        <fullName evidence="2">TPR domain protein</fullName>
    </submittedName>
</protein>
<dbReference type="SUPFAM" id="SSF82199">
    <property type="entry name" value="SET domain"/>
    <property type="match status" value="1"/>
</dbReference>
<evidence type="ECO:0000313" key="2">
    <source>
        <dbReference type="EMBL" id="KAH7375198.1"/>
    </source>
</evidence>
<dbReference type="Gene3D" id="2.170.270.10">
    <property type="entry name" value="SET domain"/>
    <property type="match status" value="1"/>
</dbReference>
<evidence type="ECO:0000313" key="3">
    <source>
        <dbReference type="Proteomes" id="UP000813385"/>
    </source>
</evidence>
<dbReference type="InterPro" id="IPR046341">
    <property type="entry name" value="SET_dom_sf"/>
</dbReference>
<dbReference type="Gene3D" id="1.25.40.10">
    <property type="entry name" value="Tetratricopeptide repeat domain"/>
    <property type="match status" value="1"/>
</dbReference>
<dbReference type="PROSITE" id="PS50280">
    <property type="entry name" value="SET"/>
    <property type="match status" value="1"/>
</dbReference>
<dbReference type="InterPro" id="IPR001214">
    <property type="entry name" value="SET_dom"/>
</dbReference>
<dbReference type="InterPro" id="IPR011990">
    <property type="entry name" value="TPR-like_helical_dom_sf"/>
</dbReference>
<gene>
    <name evidence="2" type="ORF">B0T11DRAFT_345131</name>
</gene>
<reference evidence="2" key="1">
    <citation type="journal article" date="2021" name="Nat. Commun.">
        <title>Genetic determinants of endophytism in the Arabidopsis root mycobiome.</title>
        <authorList>
            <person name="Mesny F."/>
            <person name="Miyauchi S."/>
            <person name="Thiergart T."/>
            <person name="Pickel B."/>
            <person name="Atanasova L."/>
            <person name="Karlsson M."/>
            <person name="Huettel B."/>
            <person name="Barry K.W."/>
            <person name="Haridas S."/>
            <person name="Chen C."/>
            <person name="Bauer D."/>
            <person name="Andreopoulos W."/>
            <person name="Pangilinan J."/>
            <person name="LaButti K."/>
            <person name="Riley R."/>
            <person name="Lipzen A."/>
            <person name="Clum A."/>
            <person name="Drula E."/>
            <person name="Henrissat B."/>
            <person name="Kohler A."/>
            <person name="Grigoriev I.V."/>
            <person name="Martin F.M."/>
            <person name="Hacquard S."/>
        </authorList>
    </citation>
    <scope>NUCLEOTIDE SEQUENCE</scope>
    <source>
        <strain evidence="2">MPI-CAGE-AT-0016</strain>
    </source>
</reference>
<dbReference type="SMART" id="SM00317">
    <property type="entry name" value="SET"/>
    <property type="match status" value="1"/>
</dbReference>
<organism evidence="2 3">
    <name type="scientific">Plectosphaerella cucumerina</name>
    <dbReference type="NCBI Taxonomy" id="40658"/>
    <lineage>
        <taxon>Eukaryota</taxon>
        <taxon>Fungi</taxon>
        <taxon>Dikarya</taxon>
        <taxon>Ascomycota</taxon>
        <taxon>Pezizomycotina</taxon>
        <taxon>Sordariomycetes</taxon>
        <taxon>Hypocreomycetidae</taxon>
        <taxon>Glomerellales</taxon>
        <taxon>Plectosphaerellaceae</taxon>
        <taxon>Plectosphaerella</taxon>
    </lineage>
</organism>
<accession>A0A8K0X933</accession>
<sequence length="671" mass="75794">MDSLDDIAIGDMRLEGHHRGTKTVVRVLTYGCRSDVAAVKGIVEDQNGTAIILQLCHQPEEDVVPAKEIMRPGDVFVVKEPFFEANTTGDYTLRVDHLGDLVRLDGDFEDRIPSKWKRAPVTQTSTELRNEGNQAVKGERWAEAHRLYTSAIHVAKSPEEEHLACLNRSLANLRLGYPLNALLDAQRASEISGPSEKGFFRESRALYALGDFDKCLEKLLTIKSSFSDTMSPQINVEIKRTKDRLAEQRTGEYNFQRMYKQAEKTPPVIDCANYSIVEARSSKGRGQGLFTTVPVKAGQLLLCEKALAHTFIDQYTPCNLPYHIAISDDMRGKPTVGGSVRTLSKALQKMHNDPKAKAAIDSLYRGDETWGPFGSEVDGHPVTNSFVTKRVTMLNGFGCSRTSLEDRQKTRKPRDMMRIKFGSEGIWSVASRMNHSCYVNCQRSYIGDMQIVRAARDLPAGAELFIEYRSPRNFETYDEAQKKLQSYGFICACEICTLRKAMSPQAINQLKSTFAELGDMLYGNRPADAYHIPALQRMDMSKAERLLDQMEKLYPHGPVRVELCEPFMMVGSAMLGHHRPADAIRIIAKGLRLIGFEVTATLYPRAEFRIKRWGYVHEEMPLTLMSLYCAYRWLRAKAPCDELRRYARVAYSIHVGEDGTMETECQEFAHP</sequence>
<dbReference type="InterPro" id="IPR053209">
    <property type="entry name" value="Gramillin-biosynth_MTr"/>
</dbReference>
<dbReference type="EMBL" id="JAGPXD010000001">
    <property type="protein sequence ID" value="KAH7375198.1"/>
    <property type="molecule type" value="Genomic_DNA"/>
</dbReference>